<accession>A0A9W8HEG4</accession>
<gene>
    <name evidence="1" type="ORF">H4R18_000933</name>
</gene>
<dbReference type="SUPFAM" id="SSF50494">
    <property type="entry name" value="Trypsin-like serine proteases"/>
    <property type="match status" value="1"/>
</dbReference>
<evidence type="ECO:0008006" key="3">
    <source>
        <dbReference type="Google" id="ProtNLM"/>
    </source>
</evidence>
<reference evidence="1" key="1">
    <citation type="submission" date="2022-07" db="EMBL/GenBank/DDBJ databases">
        <title>Phylogenomic reconstructions and comparative analyses of Kickxellomycotina fungi.</title>
        <authorList>
            <person name="Reynolds N.K."/>
            <person name="Stajich J.E."/>
            <person name="Barry K."/>
            <person name="Grigoriev I.V."/>
            <person name="Crous P."/>
            <person name="Smith M.E."/>
        </authorList>
    </citation>
    <scope>NUCLEOTIDE SEQUENCE</scope>
    <source>
        <strain evidence="1">NBRC 105414</strain>
    </source>
</reference>
<evidence type="ECO:0000313" key="1">
    <source>
        <dbReference type="EMBL" id="KAJ2784718.1"/>
    </source>
</evidence>
<dbReference type="InterPro" id="IPR043504">
    <property type="entry name" value="Peptidase_S1_PA_chymotrypsin"/>
</dbReference>
<dbReference type="OrthoDB" id="5565075at2759"/>
<dbReference type="Gene3D" id="2.40.10.10">
    <property type="entry name" value="Trypsin-like serine proteases"/>
    <property type="match status" value="2"/>
</dbReference>
<name>A0A9W8HEG4_9FUNG</name>
<dbReference type="Proteomes" id="UP001140217">
    <property type="component" value="Unassembled WGS sequence"/>
</dbReference>
<keyword evidence="2" id="KW-1185">Reference proteome</keyword>
<sequence>MLASGVPRTTLPMGILWEDGAPTSCGLVFISDTVAVGAASCYDTNENMAVDHRRYAVYMSSPEVKTPQPLLFGPAVMVMLHPAYDPTTFANNIALLWFQPNAGAPNIHFAIASAPSMWTKAQVFRTMNNGAWTDNMSDITPEPPIAKRQAASELFNFNQGDFYCNVLGSAINNGCALPYKATYGIANDQLAYVGVYSHSAAAKSTFPCEAIVVYHYYLNIANFIPWINTLVQPSVVVGVLPNQLPGPADPAPPRARQ</sequence>
<organism evidence="1 2">
    <name type="scientific">Coemansia javaensis</name>
    <dbReference type="NCBI Taxonomy" id="2761396"/>
    <lineage>
        <taxon>Eukaryota</taxon>
        <taxon>Fungi</taxon>
        <taxon>Fungi incertae sedis</taxon>
        <taxon>Zoopagomycota</taxon>
        <taxon>Kickxellomycotina</taxon>
        <taxon>Kickxellomycetes</taxon>
        <taxon>Kickxellales</taxon>
        <taxon>Kickxellaceae</taxon>
        <taxon>Coemansia</taxon>
    </lineage>
</organism>
<proteinExistence type="predicted"/>
<protein>
    <recommendedName>
        <fullName evidence="3">Trypsin-like serine protease</fullName>
    </recommendedName>
</protein>
<evidence type="ECO:0000313" key="2">
    <source>
        <dbReference type="Proteomes" id="UP001140217"/>
    </source>
</evidence>
<comment type="caution">
    <text evidence="1">The sequence shown here is derived from an EMBL/GenBank/DDBJ whole genome shotgun (WGS) entry which is preliminary data.</text>
</comment>
<dbReference type="AlphaFoldDB" id="A0A9W8HEG4"/>
<dbReference type="InterPro" id="IPR009003">
    <property type="entry name" value="Peptidase_S1_PA"/>
</dbReference>
<dbReference type="EMBL" id="JANBUL010000021">
    <property type="protein sequence ID" value="KAJ2784718.1"/>
    <property type="molecule type" value="Genomic_DNA"/>
</dbReference>